<dbReference type="InterPro" id="IPR020449">
    <property type="entry name" value="Tscrpt_reg_AraC-type_HTH"/>
</dbReference>
<name>A0A3E3IWZ2_9FIRM</name>
<evidence type="ECO:0000313" key="5">
    <source>
        <dbReference type="EMBL" id="RGE64983.1"/>
    </source>
</evidence>
<accession>A0A3E3IWZ2</accession>
<keyword evidence="7" id="KW-1185">Reference proteome</keyword>
<evidence type="ECO:0000259" key="4">
    <source>
        <dbReference type="PROSITE" id="PS01124"/>
    </source>
</evidence>
<comment type="caution">
    <text evidence="6">The sequence shown here is derived from an EMBL/GenBank/DDBJ whole genome shotgun (WGS) entry which is preliminary data.</text>
</comment>
<sequence>MDLLGFDLNLADMDERFPILVQYGIYNRDLMPYKSDDFNQLIFVMGGTAEYCSDSETHDVKPGTVCIIGKSTLYHFRNCKQLNLCKIIYKHGMLSMAPPDIRQTEGVTILKNIKKDSMVKLQLSFQTFKCAKHLINEMTDAYEQSDVGRNTLVNSLFWSLVVLLMRVYQSGNDISREELELTEIIGYIQEHYQETISIKELAEQMNMSPRNFSRIFHKTCGLSPVNYIIKLRIDHACELLQNSSLTVSQVAYACGFQDSNYFTRQFKGISGFSPRDYRRSFR</sequence>
<dbReference type="PANTHER" id="PTHR43280">
    <property type="entry name" value="ARAC-FAMILY TRANSCRIPTIONAL REGULATOR"/>
    <property type="match status" value="1"/>
</dbReference>
<dbReference type="SUPFAM" id="SSF51215">
    <property type="entry name" value="Regulatory protein AraC"/>
    <property type="match status" value="1"/>
</dbReference>
<evidence type="ECO:0000313" key="6">
    <source>
        <dbReference type="EMBL" id="RGE71609.1"/>
    </source>
</evidence>
<keyword evidence="2" id="KW-0238">DNA-binding</keyword>
<keyword evidence="3" id="KW-0804">Transcription</keyword>
<protein>
    <submittedName>
        <fullName evidence="6">AraC family transcriptional regulator</fullName>
    </submittedName>
</protein>
<organism evidence="6 8">
    <name type="scientific">Eisenbergiella massiliensis</name>
    <dbReference type="NCBI Taxonomy" id="1720294"/>
    <lineage>
        <taxon>Bacteria</taxon>
        <taxon>Bacillati</taxon>
        <taxon>Bacillota</taxon>
        <taxon>Clostridia</taxon>
        <taxon>Lachnospirales</taxon>
        <taxon>Lachnospiraceae</taxon>
        <taxon>Eisenbergiella</taxon>
    </lineage>
</organism>
<feature type="domain" description="HTH araC/xylS-type" evidence="4">
    <location>
        <begin position="182"/>
        <end position="280"/>
    </location>
</feature>
<evidence type="ECO:0000313" key="8">
    <source>
        <dbReference type="Proteomes" id="UP000261166"/>
    </source>
</evidence>
<dbReference type="SUPFAM" id="SSF46689">
    <property type="entry name" value="Homeodomain-like"/>
    <property type="match status" value="2"/>
</dbReference>
<dbReference type="AlphaFoldDB" id="A0A3E3IWZ2"/>
<dbReference type="GeneID" id="97985541"/>
<proteinExistence type="predicted"/>
<dbReference type="PROSITE" id="PS01124">
    <property type="entry name" value="HTH_ARAC_FAMILY_2"/>
    <property type="match status" value="1"/>
</dbReference>
<dbReference type="Gene3D" id="1.10.10.60">
    <property type="entry name" value="Homeodomain-like"/>
    <property type="match status" value="2"/>
</dbReference>
<dbReference type="InterPro" id="IPR009057">
    <property type="entry name" value="Homeodomain-like_sf"/>
</dbReference>
<keyword evidence="1" id="KW-0805">Transcription regulation</keyword>
<dbReference type="GO" id="GO:0003700">
    <property type="term" value="F:DNA-binding transcription factor activity"/>
    <property type="evidence" value="ECO:0007669"/>
    <property type="project" value="InterPro"/>
</dbReference>
<dbReference type="OrthoDB" id="1650670at2"/>
<dbReference type="GO" id="GO:0043565">
    <property type="term" value="F:sequence-specific DNA binding"/>
    <property type="evidence" value="ECO:0007669"/>
    <property type="project" value="InterPro"/>
</dbReference>
<dbReference type="Pfam" id="PF12833">
    <property type="entry name" value="HTH_18"/>
    <property type="match status" value="1"/>
</dbReference>
<evidence type="ECO:0000313" key="7">
    <source>
        <dbReference type="Proteomes" id="UP000260812"/>
    </source>
</evidence>
<dbReference type="PANTHER" id="PTHR43280:SF28">
    <property type="entry name" value="HTH-TYPE TRANSCRIPTIONAL ACTIVATOR RHAS"/>
    <property type="match status" value="1"/>
</dbReference>
<evidence type="ECO:0000256" key="3">
    <source>
        <dbReference type="ARBA" id="ARBA00023163"/>
    </source>
</evidence>
<dbReference type="RefSeq" id="WP_025488136.1">
    <property type="nucleotide sequence ID" value="NZ_JBKUNB010000013.1"/>
</dbReference>
<gene>
    <name evidence="6" type="ORF">DWY69_11205</name>
    <name evidence="5" type="ORF">DXC51_01240</name>
</gene>
<dbReference type="InterPro" id="IPR037923">
    <property type="entry name" value="HTH-like"/>
</dbReference>
<dbReference type="Proteomes" id="UP000260812">
    <property type="component" value="Unassembled WGS sequence"/>
</dbReference>
<dbReference type="Proteomes" id="UP000261166">
    <property type="component" value="Unassembled WGS sequence"/>
</dbReference>
<evidence type="ECO:0000256" key="1">
    <source>
        <dbReference type="ARBA" id="ARBA00023015"/>
    </source>
</evidence>
<dbReference type="EMBL" id="QVLV01000001">
    <property type="protein sequence ID" value="RGE64983.1"/>
    <property type="molecule type" value="Genomic_DNA"/>
</dbReference>
<dbReference type="SMART" id="SM00342">
    <property type="entry name" value="HTH_ARAC"/>
    <property type="match status" value="1"/>
</dbReference>
<dbReference type="InterPro" id="IPR018060">
    <property type="entry name" value="HTH_AraC"/>
</dbReference>
<reference evidence="6 8" key="1">
    <citation type="submission" date="2018-08" db="EMBL/GenBank/DDBJ databases">
        <title>A genome reference for cultivated species of the human gut microbiota.</title>
        <authorList>
            <person name="Zou Y."/>
            <person name="Xue W."/>
            <person name="Luo G."/>
        </authorList>
    </citation>
    <scope>NUCLEOTIDE SEQUENCE [LARGE SCALE GENOMIC DNA]</scope>
    <source>
        <strain evidence="6 8">AF26-4BH</strain>
        <strain evidence="5">TF05-5AC</strain>
    </source>
</reference>
<dbReference type="EMBL" id="QVLU01000009">
    <property type="protein sequence ID" value="RGE71609.1"/>
    <property type="molecule type" value="Genomic_DNA"/>
</dbReference>
<dbReference type="PRINTS" id="PR00032">
    <property type="entry name" value="HTHARAC"/>
</dbReference>
<evidence type="ECO:0000256" key="2">
    <source>
        <dbReference type="ARBA" id="ARBA00023125"/>
    </source>
</evidence>